<dbReference type="InterPro" id="IPR020806">
    <property type="entry name" value="PKS_PP-bd"/>
</dbReference>
<evidence type="ECO:0000256" key="1">
    <source>
        <dbReference type="ARBA" id="ARBA00001957"/>
    </source>
</evidence>
<feature type="non-terminal residue" evidence="5">
    <location>
        <position position="621"/>
    </location>
</feature>
<organism evidence="5 6">
    <name type="scientific">Trinickia caryophylli</name>
    <name type="common">Paraburkholderia caryophylli</name>
    <dbReference type="NCBI Taxonomy" id="28094"/>
    <lineage>
        <taxon>Bacteria</taxon>
        <taxon>Pseudomonadati</taxon>
        <taxon>Pseudomonadota</taxon>
        <taxon>Betaproteobacteria</taxon>
        <taxon>Burkholderiales</taxon>
        <taxon>Burkholderiaceae</taxon>
        <taxon>Trinickia</taxon>
    </lineage>
</organism>
<dbReference type="Gene3D" id="1.10.1200.10">
    <property type="entry name" value="ACP-like"/>
    <property type="match status" value="1"/>
</dbReference>
<dbReference type="SUPFAM" id="SSF52777">
    <property type="entry name" value="CoA-dependent acyltransferases"/>
    <property type="match status" value="1"/>
</dbReference>
<accession>A0A1X7HDE4</accession>
<dbReference type="GO" id="GO:0031177">
    <property type="term" value="F:phosphopantetheine binding"/>
    <property type="evidence" value="ECO:0007669"/>
    <property type="project" value="InterPro"/>
</dbReference>
<dbReference type="EMBL" id="FXAH01000041">
    <property type="protein sequence ID" value="SMF83901.1"/>
    <property type="molecule type" value="Genomic_DNA"/>
</dbReference>
<dbReference type="InterPro" id="IPR000873">
    <property type="entry name" value="AMP-dep_synth/lig_dom"/>
</dbReference>
<dbReference type="GO" id="GO:0043041">
    <property type="term" value="P:amino acid activation for nonribosomal peptide biosynthetic process"/>
    <property type="evidence" value="ECO:0007669"/>
    <property type="project" value="TreeGrafter"/>
</dbReference>
<dbReference type="InterPro" id="IPR045851">
    <property type="entry name" value="AMP-bd_C_sf"/>
</dbReference>
<dbReference type="Pfam" id="PF00501">
    <property type="entry name" value="AMP-binding"/>
    <property type="match status" value="1"/>
</dbReference>
<name>A0A1X7HDE4_TRICW</name>
<dbReference type="InterPro" id="IPR006162">
    <property type="entry name" value="Ppantetheine_attach_site"/>
</dbReference>
<keyword evidence="6" id="KW-1185">Reference proteome</keyword>
<evidence type="ECO:0000313" key="6">
    <source>
        <dbReference type="Proteomes" id="UP000192911"/>
    </source>
</evidence>
<dbReference type="PANTHER" id="PTHR45527">
    <property type="entry name" value="NONRIBOSOMAL PEPTIDE SYNTHETASE"/>
    <property type="match status" value="1"/>
</dbReference>
<dbReference type="PANTHER" id="PTHR45527:SF1">
    <property type="entry name" value="FATTY ACID SYNTHASE"/>
    <property type="match status" value="1"/>
</dbReference>
<evidence type="ECO:0000256" key="2">
    <source>
        <dbReference type="ARBA" id="ARBA00022450"/>
    </source>
</evidence>
<dbReference type="InterPro" id="IPR020845">
    <property type="entry name" value="AMP-binding_CS"/>
</dbReference>
<evidence type="ECO:0000256" key="3">
    <source>
        <dbReference type="ARBA" id="ARBA00022553"/>
    </source>
</evidence>
<dbReference type="InterPro" id="IPR023213">
    <property type="entry name" value="CAT-like_dom_sf"/>
</dbReference>
<dbReference type="InterPro" id="IPR009081">
    <property type="entry name" value="PP-bd_ACP"/>
</dbReference>
<dbReference type="PROSITE" id="PS00012">
    <property type="entry name" value="PHOSPHOPANTETHEINE"/>
    <property type="match status" value="1"/>
</dbReference>
<dbReference type="STRING" id="28094.SAMN06295900_1411"/>
<comment type="cofactor">
    <cofactor evidence="1">
        <name>pantetheine 4'-phosphate</name>
        <dbReference type="ChEBI" id="CHEBI:47942"/>
    </cofactor>
</comment>
<sequence>GFAAAVHPEQLAYVLYTSGSTGRPKGVAVSHGSLWTHLCDFLSTYGIVEADTVLHSSTINFDVALHETLPALLVGATVEMRGEQPWDLQSLSDRLVRRRVTFARIPTALWQQWQRHAPARETLSLRQVTVGGEALPGDALARWRQGPLSDIRLDNLYGPTETTIAALYRQTQASDGQEVTVPIGRPYPGRTARVVDAFGDEAPVGGLGELCIGGPTVARGYLGRAGLTAERFVPDERGEPGARQYRSGDLCRMREDGTVAFLGRLDQQVKLRGQRIELGEIEAVLRRCEGVREAAVIVAGEGEKRRLAAYVSGQVEEAAVQAELESRLPGYMVPSSLTVLERLPWMPNGKLDKASLPGPREGSRERVEASNETEAVLLSIWSAVLGRDDLGVTENFFEAGGDSIQSLQIIAKARQAGLKLTPRQVFEHPTVAALAQRAQRLAPQAEEAVEEEGEALPLTPIQQLFFERYPQGESHWNQSVLLKVRGRLEVKALEAAVVSLSARHDALRLRFERQGEGWKQVARGVGEAGARAQTEAPAEAPAEAPRPTTAGLVRHERLSSLSELEGACERIQSSLDIERGPIWRVGYFEAPEGETRLLIAIHHLSVDGVSWRVLLEELQTA</sequence>
<dbReference type="RefSeq" id="WP_139831252.1">
    <property type="nucleotide sequence ID" value="NZ_FXAH01000041.1"/>
</dbReference>
<protein>
    <submittedName>
        <fullName evidence="5">Amino acid adenylation domain-containing protein</fullName>
    </submittedName>
</protein>
<feature type="domain" description="Carrier" evidence="4">
    <location>
        <begin position="368"/>
        <end position="442"/>
    </location>
</feature>
<dbReference type="Proteomes" id="UP000192911">
    <property type="component" value="Unassembled WGS sequence"/>
</dbReference>
<dbReference type="Gene3D" id="3.30.559.10">
    <property type="entry name" value="Chloramphenicol acetyltransferase-like domain"/>
    <property type="match status" value="1"/>
</dbReference>
<dbReference type="PROSITE" id="PS50075">
    <property type="entry name" value="CARRIER"/>
    <property type="match status" value="1"/>
</dbReference>
<reference evidence="6" key="1">
    <citation type="submission" date="2017-04" db="EMBL/GenBank/DDBJ databases">
        <authorList>
            <person name="Varghese N."/>
            <person name="Submissions S."/>
        </authorList>
    </citation>
    <scope>NUCLEOTIDE SEQUENCE [LARGE SCALE GENOMIC DNA]</scope>
    <source>
        <strain evidence="6">Ballard 720</strain>
    </source>
</reference>
<dbReference type="Gene3D" id="3.40.50.12780">
    <property type="entry name" value="N-terminal domain of ligase-like"/>
    <property type="match status" value="1"/>
</dbReference>
<dbReference type="GO" id="GO:0044550">
    <property type="term" value="P:secondary metabolite biosynthetic process"/>
    <property type="evidence" value="ECO:0007669"/>
    <property type="project" value="TreeGrafter"/>
</dbReference>
<dbReference type="InterPro" id="IPR001242">
    <property type="entry name" value="Condensation_dom"/>
</dbReference>
<dbReference type="AlphaFoldDB" id="A0A1X7HDE4"/>
<dbReference type="InterPro" id="IPR036736">
    <property type="entry name" value="ACP-like_sf"/>
</dbReference>
<dbReference type="CDD" id="cd05930">
    <property type="entry name" value="A_NRPS"/>
    <property type="match status" value="1"/>
</dbReference>
<gene>
    <name evidence="5" type="ORF">SAMN06295900_1411</name>
</gene>
<feature type="non-terminal residue" evidence="5">
    <location>
        <position position="1"/>
    </location>
</feature>
<dbReference type="GO" id="GO:0005737">
    <property type="term" value="C:cytoplasm"/>
    <property type="evidence" value="ECO:0007669"/>
    <property type="project" value="TreeGrafter"/>
</dbReference>
<keyword evidence="3" id="KW-0597">Phosphoprotein</keyword>
<dbReference type="Pfam" id="PF13193">
    <property type="entry name" value="AMP-binding_C"/>
    <property type="match status" value="1"/>
</dbReference>
<dbReference type="OrthoDB" id="6297021at2"/>
<dbReference type="SUPFAM" id="SSF56801">
    <property type="entry name" value="Acetyl-CoA synthetase-like"/>
    <property type="match status" value="1"/>
</dbReference>
<dbReference type="Gene3D" id="3.30.300.30">
    <property type="match status" value="1"/>
</dbReference>
<evidence type="ECO:0000313" key="5">
    <source>
        <dbReference type="EMBL" id="SMF83901.1"/>
    </source>
</evidence>
<dbReference type="SUPFAM" id="SSF47336">
    <property type="entry name" value="ACP-like"/>
    <property type="match status" value="1"/>
</dbReference>
<dbReference type="GO" id="GO:0003824">
    <property type="term" value="F:catalytic activity"/>
    <property type="evidence" value="ECO:0007669"/>
    <property type="project" value="InterPro"/>
</dbReference>
<evidence type="ECO:0000259" key="4">
    <source>
        <dbReference type="PROSITE" id="PS50075"/>
    </source>
</evidence>
<dbReference type="SMART" id="SM00823">
    <property type="entry name" value="PKS_PP"/>
    <property type="match status" value="1"/>
</dbReference>
<dbReference type="Pfam" id="PF00550">
    <property type="entry name" value="PP-binding"/>
    <property type="match status" value="1"/>
</dbReference>
<dbReference type="InterPro" id="IPR025110">
    <property type="entry name" value="AMP-bd_C"/>
</dbReference>
<dbReference type="Pfam" id="PF00668">
    <property type="entry name" value="Condensation"/>
    <property type="match status" value="1"/>
</dbReference>
<dbReference type="InterPro" id="IPR042099">
    <property type="entry name" value="ANL_N_sf"/>
</dbReference>
<keyword evidence="2" id="KW-0596">Phosphopantetheine</keyword>
<dbReference type="FunFam" id="1.10.1200.10:FF:000005">
    <property type="entry name" value="Nonribosomal peptide synthetase 1"/>
    <property type="match status" value="1"/>
</dbReference>
<dbReference type="PROSITE" id="PS00455">
    <property type="entry name" value="AMP_BINDING"/>
    <property type="match status" value="1"/>
</dbReference>
<proteinExistence type="predicted"/>